<gene>
    <name evidence="11" type="ORF">HNAJ_LOCUS12625</name>
</gene>
<dbReference type="PANTHER" id="PTHR15822:SF4">
    <property type="entry name" value="TYROSYL-DNA PHOSPHODIESTERASE 2"/>
    <property type="match status" value="1"/>
</dbReference>
<evidence type="ECO:0000256" key="7">
    <source>
        <dbReference type="ARBA" id="ARBA00022801"/>
    </source>
</evidence>
<dbReference type="EMBL" id="UZAE01014504">
    <property type="protein sequence ID" value="VDO13624.1"/>
    <property type="molecule type" value="Genomic_DNA"/>
</dbReference>
<dbReference type="GO" id="GO:0016605">
    <property type="term" value="C:PML body"/>
    <property type="evidence" value="ECO:0007669"/>
    <property type="project" value="TreeGrafter"/>
</dbReference>
<keyword evidence="7" id="KW-0378">Hydrolase</keyword>
<keyword evidence="10" id="KW-0539">Nucleus</keyword>
<reference evidence="11 12" key="2">
    <citation type="submission" date="2018-11" db="EMBL/GenBank/DDBJ databases">
        <authorList>
            <consortium name="Pathogen Informatics"/>
        </authorList>
    </citation>
    <scope>NUCLEOTIDE SEQUENCE [LARGE SCALE GENOMIC DNA]</scope>
</reference>
<name>A0A0R3TXQ2_RODNA</name>
<dbReference type="GO" id="GO:0005737">
    <property type="term" value="C:cytoplasm"/>
    <property type="evidence" value="ECO:0007669"/>
    <property type="project" value="TreeGrafter"/>
</dbReference>
<dbReference type="GO" id="GO:0003697">
    <property type="term" value="F:single-stranded DNA binding"/>
    <property type="evidence" value="ECO:0007669"/>
    <property type="project" value="TreeGrafter"/>
</dbReference>
<protein>
    <submittedName>
        <fullName evidence="13">5'-tyrosyl-DNA phosphodiesterase</fullName>
    </submittedName>
</protein>
<dbReference type="SUPFAM" id="SSF56219">
    <property type="entry name" value="DNase I-like"/>
    <property type="match status" value="1"/>
</dbReference>
<dbReference type="CDD" id="cd14672">
    <property type="entry name" value="UBA_ceTYDP2_like"/>
    <property type="match status" value="1"/>
</dbReference>
<keyword evidence="9" id="KW-0234">DNA repair</keyword>
<dbReference type="GO" id="GO:0004518">
    <property type="term" value="F:nuclease activity"/>
    <property type="evidence" value="ECO:0007669"/>
    <property type="project" value="UniProtKB-KW"/>
</dbReference>
<evidence type="ECO:0000256" key="8">
    <source>
        <dbReference type="ARBA" id="ARBA00022842"/>
    </source>
</evidence>
<comment type="subcellular location">
    <subcellularLocation>
        <location evidence="3">Nucleus</location>
    </subcellularLocation>
</comment>
<evidence type="ECO:0000256" key="6">
    <source>
        <dbReference type="ARBA" id="ARBA00022763"/>
    </source>
</evidence>
<reference evidence="13" key="1">
    <citation type="submission" date="2017-02" db="UniProtKB">
        <authorList>
            <consortium name="WormBaseParasite"/>
        </authorList>
    </citation>
    <scope>IDENTIFICATION</scope>
</reference>
<dbReference type="InterPro" id="IPR009060">
    <property type="entry name" value="UBA-like_sf"/>
</dbReference>
<dbReference type="InterPro" id="IPR051547">
    <property type="entry name" value="TDP2-like"/>
</dbReference>
<proteinExistence type="predicted"/>
<evidence type="ECO:0000256" key="5">
    <source>
        <dbReference type="ARBA" id="ARBA00022723"/>
    </source>
</evidence>
<dbReference type="AlphaFoldDB" id="A0A0R3TXQ2"/>
<evidence type="ECO:0000256" key="10">
    <source>
        <dbReference type="ARBA" id="ARBA00023242"/>
    </source>
</evidence>
<keyword evidence="12" id="KW-1185">Reference proteome</keyword>
<keyword evidence="4" id="KW-0540">Nuclease</keyword>
<sequence length="420" mass="47819">MDNDDEANLPNAEECLRRCETFASITNTNNALAMMFLQNRDWDLQLALSAYFENAELAERYFLILMFHLAFLFPSRQDQYSDSLETVIDLTSDNEDVMVVSSGDEAKEKKFDTTDRQHAHLFRLLSWNIDGLSKESLSFRTPEVINLILREKFHVVCLQEVVPETLKSIKEKLDDLFKIFSPTNKGEYFPIICVLKHPGLSTVPGSFKVTEFKSLMGRQLLSLDVDIEIPKLLPANPCARHWNGHPAIRVRIFTSHLESCLDFASVRKEQLSIVWNAMQSALQTASSSNAASSPICALFCGDLNIRDKEIKDLGGLPAGMVDVWEVCGARPEARFTWDRSRNPNLSLDNCEQINTSRFRGHRFDRMMLLRRGRSLQPIDFELRGLERVPNRSHFPSDHWAILGHFDLEPPPSSLSSKAAN</sequence>
<dbReference type="Proteomes" id="UP000278807">
    <property type="component" value="Unassembled WGS sequence"/>
</dbReference>
<comment type="cofactor">
    <cofactor evidence="2">
        <name>Mg(2+)</name>
        <dbReference type="ChEBI" id="CHEBI:18420"/>
    </cofactor>
</comment>
<evidence type="ECO:0000256" key="3">
    <source>
        <dbReference type="ARBA" id="ARBA00004123"/>
    </source>
</evidence>
<dbReference type="GO" id="GO:0006302">
    <property type="term" value="P:double-strand break repair"/>
    <property type="evidence" value="ECO:0007669"/>
    <property type="project" value="TreeGrafter"/>
</dbReference>
<dbReference type="CDD" id="cd09080">
    <property type="entry name" value="TDP2"/>
    <property type="match status" value="1"/>
</dbReference>
<dbReference type="InterPro" id="IPR036691">
    <property type="entry name" value="Endo/exonu/phosph_ase_sf"/>
</dbReference>
<comment type="cofactor">
    <cofactor evidence="1">
        <name>Mn(2+)</name>
        <dbReference type="ChEBI" id="CHEBI:29035"/>
    </cofactor>
</comment>
<dbReference type="SUPFAM" id="SSF46934">
    <property type="entry name" value="UBA-like"/>
    <property type="match status" value="1"/>
</dbReference>
<evidence type="ECO:0000313" key="12">
    <source>
        <dbReference type="Proteomes" id="UP000278807"/>
    </source>
</evidence>
<dbReference type="OrthoDB" id="272512at2759"/>
<evidence type="ECO:0000256" key="1">
    <source>
        <dbReference type="ARBA" id="ARBA00001936"/>
    </source>
</evidence>
<dbReference type="PANTHER" id="PTHR15822">
    <property type="entry name" value="TRAF AND TNF RECEPTOR-ASSOCIATED PROTEIN"/>
    <property type="match status" value="1"/>
</dbReference>
<evidence type="ECO:0000313" key="11">
    <source>
        <dbReference type="EMBL" id="VDO13624.1"/>
    </source>
</evidence>
<organism evidence="13">
    <name type="scientific">Rodentolepis nana</name>
    <name type="common">Dwarf tapeworm</name>
    <name type="synonym">Hymenolepis nana</name>
    <dbReference type="NCBI Taxonomy" id="102285"/>
    <lineage>
        <taxon>Eukaryota</taxon>
        <taxon>Metazoa</taxon>
        <taxon>Spiralia</taxon>
        <taxon>Lophotrochozoa</taxon>
        <taxon>Platyhelminthes</taxon>
        <taxon>Cestoda</taxon>
        <taxon>Eucestoda</taxon>
        <taxon>Cyclophyllidea</taxon>
        <taxon>Hymenolepididae</taxon>
        <taxon>Rodentolepis</taxon>
    </lineage>
</organism>
<evidence type="ECO:0000256" key="9">
    <source>
        <dbReference type="ARBA" id="ARBA00023204"/>
    </source>
</evidence>
<evidence type="ECO:0000313" key="13">
    <source>
        <dbReference type="WBParaSite" id="HNAJ_0001264701-mRNA-1"/>
    </source>
</evidence>
<dbReference type="Gene3D" id="3.60.10.10">
    <property type="entry name" value="Endonuclease/exonuclease/phosphatase"/>
    <property type="match status" value="1"/>
</dbReference>
<keyword evidence="6" id="KW-0227">DNA damage</keyword>
<keyword evidence="5" id="KW-0479">Metal-binding</keyword>
<keyword evidence="8" id="KW-0460">Magnesium</keyword>
<evidence type="ECO:0000256" key="4">
    <source>
        <dbReference type="ARBA" id="ARBA00022722"/>
    </source>
</evidence>
<dbReference type="Pfam" id="PF14555">
    <property type="entry name" value="UBA_4"/>
    <property type="match status" value="1"/>
</dbReference>
<dbReference type="WBParaSite" id="HNAJ_0001264701-mRNA-1">
    <property type="protein sequence ID" value="HNAJ_0001264701-mRNA-1"/>
    <property type="gene ID" value="HNAJ_0001264701"/>
</dbReference>
<dbReference type="GO" id="GO:0046872">
    <property type="term" value="F:metal ion binding"/>
    <property type="evidence" value="ECO:0007669"/>
    <property type="project" value="UniProtKB-KW"/>
</dbReference>
<dbReference type="STRING" id="102285.A0A0R3TXQ2"/>
<evidence type="ECO:0000256" key="2">
    <source>
        <dbReference type="ARBA" id="ARBA00001946"/>
    </source>
</evidence>
<accession>A0A0R3TXQ2</accession>
<dbReference type="GO" id="GO:0070260">
    <property type="term" value="F:5'-tyrosyl-DNA phosphodiesterase activity"/>
    <property type="evidence" value="ECO:0007669"/>
    <property type="project" value="TreeGrafter"/>
</dbReference>
<dbReference type="Gene3D" id="1.10.8.10">
    <property type="entry name" value="DNA helicase RuvA subunit, C-terminal domain"/>
    <property type="match status" value="1"/>
</dbReference>